<feature type="chain" id="PRO_5045203141" evidence="2">
    <location>
        <begin position="22"/>
        <end position="208"/>
    </location>
</feature>
<organism evidence="3 4">
    <name type="scientific">Luteimonas lutimaris</name>
    <dbReference type="NCBI Taxonomy" id="698645"/>
    <lineage>
        <taxon>Bacteria</taxon>
        <taxon>Pseudomonadati</taxon>
        <taxon>Pseudomonadota</taxon>
        <taxon>Gammaproteobacteria</taxon>
        <taxon>Lysobacterales</taxon>
        <taxon>Lysobacteraceae</taxon>
        <taxon>Luteimonas</taxon>
    </lineage>
</organism>
<evidence type="ECO:0000256" key="2">
    <source>
        <dbReference type="SAM" id="SignalP"/>
    </source>
</evidence>
<proteinExistence type="predicted"/>
<reference evidence="4" key="1">
    <citation type="journal article" date="2019" name="Int. J. Syst. Evol. Microbiol.">
        <title>The Global Catalogue of Microorganisms (GCM) 10K type strain sequencing project: providing services to taxonomists for standard genome sequencing and annotation.</title>
        <authorList>
            <consortium name="The Broad Institute Genomics Platform"/>
            <consortium name="The Broad Institute Genome Sequencing Center for Infectious Disease"/>
            <person name="Wu L."/>
            <person name="Ma J."/>
        </authorList>
    </citation>
    <scope>NUCLEOTIDE SEQUENCE [LARGE SCALE GENOMIC DNA]</scope>
    <source>
        <strain evidence="4">JCM 16916</strain>
    </source>
</reference>
<keyword evidence="2" id="KW-0732">Signal</keyword>
<dbReference type="Proteomes" id="UP001501727">
    <property type="component" value="Unassembled WGS sequence"/>
</dbReference>
<feature type="region of interest" description="Disordered" evidence="1">
    <location>
        <begin position="26"/>
        <end position="62"/>
    </location>
</feature>
<evidence type="ECO:0000313" key="3">
    <source>
        <dbReference type="EMBL" id="GAA3912507.1"/>
    </source>
</evidence>
<evidence type="ECO:0000313" key="4">
    <source>
        <dbReference type="Proteomes" id="UP001501727"/>
    </source>
</evidence>
<protein>
    <submittedName>
        <fullName evidence="3">Uncharacterized protein</fullName>
    </submittedName>
</protein>
<feature type="compositionally biased region" description="Low complexity" evidence="1">
    <location>
        <begin position="26"/>
        <end position="45"/>
    </location>
</feature>
<feature type="signal peptide" evidence="2">
    <location>
        <begin position="1"/>
        <end position="21"/>
    </location>
</feature>
<comment type="caution">
    <text evidence="3">The sequence shown here is derived from an EMBL/GenBank/DDBJ whole genome shotgun (WGS) entry which is preliminary data.</text>
</comment>
<evidence type="ECO:0000256" key="1">
    <source>
        <dbReference type="SAM" id="MobiDB-lite"/>
    </source>
</evidence>
<keyword evidence="4" id="KW-1185">Reference proteome</keyword>
<name>A0ABP7M4P5_9GAMM</name>
<accession>A0ABP7M4P5</accession>
<sequence length="208" mass="21726">MMEKTSWVIAAVALAVAGCNAGPDMDPGAPAAEAGEAGSTPETAGQSQAAETKPEAAVPDDFKPFVDAGGSITQGRCHMDACSWMKWEKLEVVGDSGDGVELAGSVLGGVSDHSREDRGLPDYPDSADDVAIEWDPVPSAVSYWCSKTQPGMKWGDEPRVALALDPESFVPGAMESAVRSYFVACHSDLSTGPVDDAIVKYGYRVAGR</sequence>
<dbReference type="EMBL" id="BAAAZU010000001">
    <property type="protein sequence ID" value="GAA3912507.1"/>
    <property type="molecule type" value="Genomic_DNA"/>
</dbReference>
<dbReference type="PROSITE" id="PS51257">
    <property type="entry name" value="PROKAR_LIPOPROTEIN"/>
    <property type="match status" value="1"/>
</dbReference>
<gene>
    <name evidence="3" type="ORF">GCM10022229_01430</name>
</gene>